<dbReference type="EMBL" id="BBNR01000001">
    <property type="protein sequence ID" value="GAL65208.1"/>
    <property type="molecule type" value="Genomic_DNA"/>
</dbReference>
<name>A0A090VMF1_9FLAO</name>
<evidence type="ECO:0000313" key="3">
    <source>
        <dbReference type="Proteomes" id="UP000029641"/>
    </source>
</evidence>
<reference evidence="3 4" key="1">
    <citation type="journal article" date="2014" name="Genome Announc.">
        <title>Draft Genome Sequence of Marine Flavobacterium Jejuia pallidilutea Strain 11shimoA1 and Pigmentation Mutants.</title>
        <authorList>
            <person name="Takatani N."/>
            <person name="Nakanishi M."/>
            <person name="Meirelles P."/>
            <person name="Mino S."/>
            <person name="Suda W."/>
            <person name="Oshima K."/>
            <person name="Hattori M."/>
            <person name="Ohkuma M."/>
            <person name="Hosokawa M."/>
            <person name="Miyashita K."/>
            <person name="Thompson F.L."/>
            <person name="Niwa A."/>
            <person name="Sawabe T."/>
            <person name="Sawabe T."/>
        </authorList>
    </citation>
    <scope>NUCLEOTIDE SEQUENCE [LARGE SCALE GENOMIC DNA]</scope>
    <source>
        <strain evidence="1 3">JCM 19301</strain>
        <strain evidence="2">JCM 19302</strain>
        <strain evidence="4">JCM19302</strain>
    </source>
</reference>
<dbReference type="Proteomes" id="UP000029646">
    <property type="component" value="Unassembled WGS sequence"/>
</dbReference>
<dbReference type="eggNOG" id="COG3735">
    <property type="taxonomic scope" value="Bacteria"/>
</dbReference>
<protein>
    <submittedName>
        <fullName evidence="1">Uncharacterized protein</fullName>
    </submittedName>
</protein>
<proteinExistence type="predicted"/>
<comment type="caution">
    <text evidence="1">The sequence shown here is derived from an EMBL/GenBank/DDBJ whole genome shotgun (WGS) entry which is preliminary data.</text>
</comment>
<evidence type="ECO:0000313" key="4">
    <source>
        <dbReference type="Proteomes" id="UP000029646"/>
    </source>
</evidence>
<evidence type="ECO:0000313" key="1">
    <source>
        <dbReference type="EMBL" id="GAL65208.1"/>
    </source>
</evidence>
<dbReference type="AlphaFoldDB" id="A0A090VMF1"/>
<sequence length="181" mass="21379">MFYTRLLESEDFEALTTYYVLLKHKNEPISEQLKAKTLLNEDAQYKLIAKLKKHKLLNEKETAIVDLKTYAKSKLFANSYFKDADNTIEFVEEQTFKTDNNTSIRLFLFKRTDKRQPEENQFLHAIAFEDTKGKTYKLTPYFIGLKNGISISGYKTEKDVTEDIVLQIKHKTRKRIKVNMY</sequence>
<accession>A0A090VMF1</accession>
<dbReference type="Proteomes" id="UP000029641">
    <property type="component" value="Unassembled WGS sequence"/>
</dbReference>
<gene>
    <name evidence="1" type="ORF">JCM19301_3668</name>
    <name evidence="2" type="ORF">JCM19302_3988</name>
</gene>
<organism evidence="1 3">
    <name type="scientific">Jejuia pallidilutea</name>
    <dbReference type="NCBI Taxonomy" id="504487"/>
    <lineage>
        <taxon>Bacteria</taxon>
        <taxon>Pseudomonadati</taxon>
        <taxon>Bacteroidota</taxon>
        <taxon>Flavobacteriia</taxon>
        <taxon>Flavobacteriales</taxon>
        <taxon>Flavobacteriaceae</taxon>
        <taxon>Jejuia</taxon>
    </lineage>
</organism>
<dbReference type="EMBL" id="BBNS01000001">
    <property type="protein sequence ID" value="GAL69259.1"/>
    <property type="molecule type" value="Genomic_DNA"/>
</dbReference>
<evidence type="ECO:0000313" key="2">
    <source>
        <dbReference type="EMBL" id="GAL69259.1"/>
    </source>
</evidence>